<evidence type="ECO:0000259" key="14">
    <source>
        <dbReference type="Pfam" id="PF23256"/>
    </source>
</evidence>
<gene>
    <name evidence="16" type="primary">CHX15</name>
    <name evidence="16" type="ORF">AXF42_Ash004609</name>
</gene>
<dbReference type="InterPro" id="IPR006153">
    <property type="entry name" value="Cation/H_exchanger_TM"/>
</dbReference>
<feature type="transmembrane region" description="Helical" evidence="12">
    <location>
        <begin position="364"/>
        <end position="385"/>
    </location>
</feature>
<evidence type="ECO:0000256" key="10">
    <source>
        <dbReference type="ARBA" id="ARBA00023136"/>
    </source>
</evidence>
<evidence type="ECO:0000256" key="12">
    <source>
        <dbReference type="SAM" id="Phobius"/>
    </source>
</evidence>
<dbReference type="PANTHER" id="PTHR32468:SF102">
    <property type="entry name" value="OS08G0117800 PROTEIN"/>
    <property type="match status" value="1"/>
</dbReference>
<organism evidence="16 17">
    <name type="scientific">Apostasia shenzhenica</name>
    <dbReference type="NCBI Taxonomy" id="1088818"/>
    <lineage>
        <taxon>Eukaryota</taxon>
        <taxon>Viridiplantae</taxon>
        <taxon>Streptophyta</taxon>
        <taxon>Embryophyta</taxon>
        <taxon>Tracheophyta</taxon>
        <taxon>Spermatophyta</taxon>
        <taxon>Magnoliopsida</taxon>
        <taxon>Liliopsida</taxon>
        <taxon>Asparagales</taxon>
        <taxon>Orchidaceae</taxon>
        <taxon>Apostasioideae</taxon>
        <taxon>Apostasia</taxon>
    </lineage>
</organism>
<feature type="transmembrane region" description="Helical" evidence="12">
    <location>
        <begin position="223"/>
        <end position="253"/>
    </location>
</feature>
<keyword evidence="10 12" id="KW-0472">Membrane</keyword>
<dbReference type="PANTHER" id="PTHR32468">
    <property type="entry name" value="CATION/H + ANTIPORTER"/>
    <property type="match status" value="1"/>
</dbReference>
<dbReference type="GO" id="GO:0009941">
    <property type="term" value="C:chloroplast envelope"/>
    <property type="evidence" value="ECO:0007669"/>
    <property type="project" value="UniProtKB-SubCell"/>
</dbReference>
<dbReference type="Pfam" id="PF00999">
    <property type="entry name" value="Na_H_Exchanger"/>
    <property type="match status" value="1"/>
</dbReference>
<comment type="function">
    <text evidence="1">May function as sodium-coupled metabolite transporter across the chloroplast envelope.</text>
</comment>
<feature type="transmembrane region" description="Helical" evidence="12">
    <location>
        <begin position="153"/>
        <end position="172"/>
    </location>
</feature>
<dbReference type="InterPro" id="IPR038770">
    <property type="entry name" value="Na+/solute_symporter_sf"/>
</dbReference>
<comment type="subcellular location">
    <subcellularLocation>
        <location evidence="3">Membrane</location>
        <topology evidence="3">Multi-pass membrane protein</topology>
    </subcellularLocation>
    <subcellularLocation>
        <location evidence="2">Plastid</location>
        <location evidence="2">Chloroplast envelope</location>
    </subcellularLocation>
</comment>
<evidence type="ECO:0000256" key="3">
    <source>
        <dbReference type="ARBA" id="ARBA00004141"/>
    </source>
</evidence>
<evidence type="ECO:0000259" key="15">
    <source>
        <dbReference type="Pfam" id="PF23259"/>
    </source>
</evidence>
<dbReference type="OrthoDB" id="1889525at2759"/>
<feature type="transmembrane region" description="Helical" evidence="12">
    <location>
        <begin position="112"/>
        <end position="133"/>
    </location>
</feature>
<keyword evidence="8 12" id="KW-1133">Transmembrane helix</keyword>
<evidence type="ECO:0000256" key="6">
    <source>
        <dbReference type="ARBA" id="ARBA00022692"/>
    </source>
</evidence>
<dbReference type="InterPro" id="IPR057291">
    <property type="entry name" value="CHX17_2nd"/>
</dbReference>
<dbReference type="InterPro" id="IPR050794">
    <property type="entry name" value="CPA2_transporter"/>
</dbReference>
<proteinExistence type="inferred from homology"/>
<dbReference type="GO" id="GO:0015297">
    <property type="term" value="F:antiporter activity"/>
    <property type="evidence" value="ECO:0007669"/>
    <property type="project" value="InterPro"/>
</dbReference>
<dbReference type="GO" id="GO:0016020">
    <property type="term" value="C:membrane"/>
    <property type="evidence" value="ECO:0007669"/>
    <property type="project" value="UniProtKB-SubCell"/>
</dbReference>
<dbReference type="GO" id="GO:1902600">
    <property type="term" value="P:proton transmembrane transport"/>
    <property type="evidence" value="ECO:0007669"/>
    <property type="project" value="InterPro"/>
</dbReference>
<dbReference type="GO" id="GO:0012505">
    <property type="term" value="C:endomembrane system"/>
    <property type="evidence" value="ECO:0007669"/>
    <property type="project" value="TreeGrafter"/>
</dbReference>
<dbReference type="EMBL" id="KZ451883">
    <property type="protein sequence ID" value="PKA67117.1"/>
    <property type="molecule type" value="Genomic_DNA"/>
</dbReference>
<dbReference type="GO" id="GO:0006813">
    <property type="term" value="P:potassium ion transport"/>
    <property type="evidence" value="ECO:0007669"/>
    <property type="project" value="UniProtKB-KW"/>
</dbReference>
<evidence type="ECO:0000313" key="16">
    <source>
        <dbReference type="EMBL" id="PKA67117.1"/>
    </source>
</evidence>
<keyword evidence="6 12" id="KW-0812">Transmembrane</keyword>
<evidence type="ECO:0000256" key="4">
    <source>
        <dbReference type="ARBA" id="ARBA00022448"/>
    </source>
</evidence>
<dbReference type="Pfam" id="PF23259">
    <property type="entry name" value="CHX17_C"/>
    <property type="match status" value="1"/>
</dbReference>
<comment type="similarity">
    <text evidence="11">Belongs to the monovalent cation:proton antiporter 2 (CPA2) transporter (TC 2.A.37) family. CHX (TC 2.A.37.4) subfamily.</text>
</comment>
<name>A0A2I0BH40_9ASPA</name>
<accession>A0A2I0BH40</accession>
<feature type="domain" description="Cation/H+ exchanger transmembrane" evidence="13">
    <location>
        <begin position="197"/>
        <end position="371"/>
    </location>
</feature>
<dbReference type="Pfam" id="PF23256">
    <property type="entry name" value="CHX17_2nd"/>
    <property type="match status" value="1"/>
</dbReference>
<feature type="transmembrane region" description="Helical" evidence="12">
    <location>
        <begin position="192"/>
        <end position="211"/>
    </location>
</feature>
<feature type="transmembrane region" description="Helical" evidence="12">
    <location>
        <begin position="305"/>
        <end position="327"/>
    </location>
</feature>
<dbReference type="GO" id="GO:0006885">
    <property type="term" value="P:regulation of pH"/>
    <property type="evidence" value="ECO:0007669"/>
    <property type="project" value="TreeGrafter"/>
</dbReference>
<evidence type="ECO:0000313" key="17">
    <source>
        <dbReference type="Proteomes" id="UP000236161"/>
    </source>
</evidence>
<feature type="domain" description="Cation/H(+) antiporter central" evidence="14">
    <location>
        <begin position="438"/>
        <end position="569"/>
    </location>
</feature>
<feature type="transmembrane region" description="Helical" evidence="12">
    <location>
        <begin position="274"/>
        <end position="293"/>
    </location>
</feature>
<keyword evidence="5" id="KW-0633">Potassium transport</keyword>
<evidence type="ECO:0000256" key="11">
    <source>
        <dbReference type="ARBA" id="ARBA00038341"/>
    </source>
</evidence>
<evidence type="ECO:0000256" key="9">
    <source>
        <dbReference type="ARBA" id="ARBA00023065"/>
    </source>
</evidence>
<dbReference type="InterPro" id="IPR057290">
    <property type="entry name" value="CHX17_C"/>
</dbReference>
<evidence type="ECO:0000259" key="13">
    <source>
        <dbReference type="Pfam" id="PF00999"/>
    </source>
</evidence>
<keyword evidence="7" id="KW-0630">Potassium</keyword>
<evidence type="ECO:0000256" key="7">
    <source>
        <dbReference type="ARBA" id="ARBA00022958"/>
    </source>
</evidence>
<dbReference type="Proteomes" id="UP000236161">
    <property type="component" value="Unassembled WGS sequence"/>
</dbReference>
<evidence type="ECO:0000256" key="2">
    <source>
        <dbReference type="ARBA" id="ARBA00004119"/>
    </source>
</evidence>
<sequence length="739" mass="79486">MTTTSGVWLGDDPFKHSFPVLLAQLTLIFLTTRLTHAVLRPVGLPQPLSHVIAGMLLGQSGLSRIAKFQKTIFPQSSWIHLDHISLLAFILFIFVVAVKTDFGLIRRSGRKAVAIGQLGTALPFIVVLIAVFANSDISNNDLLVKYLVYFNGRWALTSNIVVSCLLAEFNLLTSELGRLAMSASLIGDFHSLVASTVFVFFTARPIVIWIIRRTPDGSAMNEAAFLTVLFIAIGSSVAGELIGHSATLGPLLLGLTVPGGHPLGTAVVDRLERLVSALFLPVFLIIAGLRSNVQNVLSGRLWAPMTYLIVLSVASKFCGVIIACLCCKMPVRDAFVLALILNSRGIIEISTFNNLEKMSDELYTVNILGIVAVGGTTAVLLKAVYRPAARLAAFRRRTVQACAGAGELRMLTCVHGEAHVPPLLTLVNAFYPTVSSPLCVYLLHLTPLAGRSSAILKPYQKKATAAAVHSVTPTDHIVNSFAFLERQHPTGLLTIQPFIAISPLATMHDDVCSLAVDKMVDLILLPFHRTVDSDVSVNSVNPAVRDVNANVLLYAPCSVAILVNCGPSGGRACPLGARQLQRVAVFFLGGPDDREALAIAGRMADNPCIEVLAVRFVLPDDRMTVDSVDEEAVEEFRRWSEGVDSVECREEVVRDGAETVGVMREKSEFCSLFIVGKGEGRASPFTAGLEMWSEFPELGVIGDILASPDFGGEVSVLVVQQRSRIAGANSSGGLDNDGR</sequence>
<feature type="transmembrane region" description="Helical" evidence="12">
    <location>
        <begin position="78"/>
        <end position="100"/>
    </location>
</feature>
<keyword evidence="17" id="KW-1185">Reference proteome</keyword>
<keyword evidence="4" id="KW-0813">Transport</keyword>
<dbReference type="Gene3D" id="1.20.1530.20">
    <property type="match status" value="1"/>
</dbReference>
<keyword evidence="9" id="KW-0406">Ion transport</keyword>
<evidence type="ECO:0000256" key="1">
    <source>
        <dbReference type="ARBA" id="ARBA00003198"/>
    </source>
</evidence>
<evidence type="ECO:0000256" key="8">
    <source>
        <dbReference type="ARBA" id="ARBA00022989"/>
    </source>
</evidence>
<reference evidence="16 17" key="1">
    <citation type="journal article" date="2017" name="Nature">
        <title>The Apostasia genome and the evolution of orchids.</title>
        <authorList>
            <person name="Zhang G.Q."/>
            <person name="Liu K.W."/>
            <person name="Li Z."/>
            <person name="Lohaus R."/>
            <person name="Hsiao Y.Y."/>
            <person name="Niu S.C."/>
            <person name="Wang J.Y."/>
            <person name="Lin Y.C."/>
            <person name="Xu Q."/>
            <person name="Chen L.J."/>
            <person name="Yoshida K."/>
            <person name="Fujiwara S."/>
            <person name="Wang Z.W."/>
            <person name="Zhang Y.Q."/>
            <person name="Mitsuda N."/>
            <person name="Wang M."/>
            <person name="Liu G.H."/>
            <person name="Pecoraro L."/>
            <person name="Huang H.X."/>
            <person name="Xiao X.J."/>
            <person name="Lin M."/>
            <person name="Wu X.Y."/>
            <person name="Wu W.L."/>
            <person name="Chen Y.Y."/>
            <person name="Chang S.B."/>
            <person name="Sakamoto S."/>
            <person name="Ohme-Takagi M."/>
            <person name="Yagi M."/>
            <person name="Zeng S.J."/>
            <person name="Shen C.Y."/>
            <person name="Yeh C.M."/>
            <person name="Luo Y.B."/>
            <person name="Tsai W.C."/>
            <person name="Van de Peer Y."/>
            <person name="Liu Z.J."/>
        </authorList>
    </citation>
    <scope>NUCLEOTIDE SEQUENCE [LARGE SCALE GENOMIC DNA]</scope>
    <source>
        <strain evidence="17">cv. Shenzhen</strain>
        <tissue evidence="16">Stem</tissue>
    </source>
</reference>
<protein>
    <submittedName>
        <fullName evidence="16">Cation/H(+) antiporter 15</fullName>
    </submittedName>
</protein>
<feature type="domain" description="Cation/H(+) antiporter C-terminal" evidence="15">
    <location>
        <begin position="583"/>
        <end position="722"/>
    </location>
</feature>
<dbReference type="AlphaFoldDB" id="A0A2I0BH40"/>
<evidence type="ECO:0000256" key="5">
    <source>
        <dbReference type="ARBA" id="ARBA00022538"/>
    </source>
</evidence>